<protein>
    <submittedName>
        <fullName evidence="2">Uncharacterized protein</fullName>
    </submittedName>
</protein>
<keyword evidence="1" id="KW-0472">Membrane</keyword>
<keyword evidence="1" id="KW-0812">Transmembrane</keyword>
<accession>A0A8S5RIS3</accession>
<keyword evidence="1" id="KW-1133">Transmembrane helix</keyword>
<proteinExistence type="predicted"/>
<evidence type="ECO:0000256" key="1">
    <source>
        <dbReference type="SAM" id="Phobius"/>
    </source>
</evidence>
<feature type="transmembrane region" description="Helical" evidence="1">
    <location>
        <begin position="34"/>
        <end position="53"/>
    </location>
</feature>
<reference evidence="2" key="1">
    <citation type="journal article" date="2021" name="Proc. Natl. Acad. Sci. U.S.A.">
        <title>A Catalog of Tens of Thousands of Viruses from Human Metagenomes Reveals Hidden Associations with Chronic Diseases.</title>
        <authorList>
            <person name="Tisza M.J."/>
            <person name="Buck C.B."/>
        </authorList>
    </citation>
    <scope>NUCLEOTIDE SEQUENCE</scope>
    <source>
        <strain evidence="2">CtHG14</strain>
    </source>
</reference>
<feature type="transmembrane region" description="Helical" evidence="1">
    <location>
        <begin position="6"/>
        <end position="25"/>
    </location>
</feature>
<evidence type="ECO:0000313" key="2">
    <source>
        <dbReference type="EMBL" id="DAE31294.1"/>
    </source>
</evidence>
<name>A0A8S5RIS3_9VIRU</name>
<dbReference type="EMBL" id="BK059106">
    <property type="protein sequence ID" value="DAE31294.1"/>
    <property type="molecule type" value="Genomic_DNA"/>
</dbReference>
<organism evidence="2">
    <name type="scientific">virus sp. ctHG14</name>
    <dbReference type="NCBI Taxonomy" id="2827626"/>
    <lineage>
        <taxon>Viruses</taxon>
    </lineage>
</organism>
<sequence length="55" mass="6228">MFVLILRILASLFNIFMLISIIGWLNEKRSRERLVSAVVLSTCFIMNLVLTASGL</sequence>